<dbReference type="Proteomes" id="UP001501414">
    <property type="component" value="Unassembled WGS sequence"/>
</dbReference>
<gene>
    <name evidence="4" type="ORF">GCM10009613_15170</name>
</gene>
<dbReference type="InterPro" id="IPR003362">
    <property type="entry name" value="Bact_transf"/>
</dbReference>
<keyword evidence="2" id="KW-0812">Transmembrane</keyword>
<accession>A0ABP4I8P4</accession>
<comment type="caution">
    <text evidence="4">The sequence shown here is derived from an EMBL/GenBank/DDBJ whole genome shotgun (WGS) entry which is preliminary data.</text>
</comment>
<dbReference type="PANTHER" id="PTHR30576:SF10">
    <property type="entry name" value="SLL5057 PROTEIN"/>
    <property type="match status" value="1"/>
</dbReference>
<keyword evidence="2" id="KW-1133">Transmembrane helix</keyword>
<protein>
    <recommendedName>
        <fullName evidence="3">Bacterial sugar transferase domain-containing protein</fullName>
    </recommendedName>
</protein>
<organism evidence="4 5">
    <name type="scientific">Pseudonocardia kongjuensis</name>
    <dbReference type="NCBI Taxonomy" id="102227"/>
    <lineage>
        <taxon>Bacteria</taxon>
        <taxon>Bacillati</taxon>
        <taxon>Actinomycetota</taxon>
        <taxon>Actinomycetes</taxon>
        <taxon>Pseudonocardiales</taxon>
        <taxon>Pseudonocardiaceae</taxon>
        <taxon>Pseudonocardia</taxon>
    </lineage>
</organism>
<keyword evidence="2" id="KW-0472">Membrane</keyword>
<evidence type="ECO:0000313" key="4">
    <source>
        <dbReference type="EMBL" id="GAA1384374.1"/>
    </source>
</evidence>
<evidence type="ECO:0000256" key="1">
    <source>
        <dbReference type="ARBA" id="ARBA00006464"/>
    </source>
</evidence>
<sequence length="242" mass="25902">MNSVDRTDVAQPVREAEQATTAAAAAISAAESAANAGVAERPARRTERARTVLHGALALLLVLLLAPVLVAVAVAVKLDGGPVLFRQTRVGRDGTPFTMLKFRSMCVDAEARLAGLTDRNDGAGPLFKMCADPRITRVGCVLRRFSLDELPQLFNVVGGSMALVGPRPALPREVARYCPLARRRLAVKPGLTGLWQVSGRSDLSWEESIRLDAEYVERRSTALDVRILFRTVGAVLGGGGAY</sequence>
<comment type="similarity">
    <text evidence="1">Belongs to the bacterial sugar transferase family.</text>
</comment>
<reference evidence="5" key="1">
    <citation type="journal article" date="2019" name="Int. J. Syst. Evol. Microbiol.">
        <title>The Global Catalogue of Microorganisms (GCM) 10K type strain sequencing project: providing services to taxonomists for standard genome sequencing and annotation.</title>
        <authorList>
            <consortium name="The Broad Institute Genomics Platform"/>
            <consortium name="The Broad Institute Genome Sequencing Center for Infectious Disease"/>
            <person name="Wu L."/>
            <person name="Ma J."/>
        </authorList>
    </citation>
    <scope>NUCLEOTIDE SEQUENCE [LARGE SCALE GENOMIC DNA]</scope>
    <source>
        <strain evidence="5">JCM 11896</strain>
    </source>
</reference>
<evidence type="ECO:0000256" key="2">
    <source>
        <dbReference type="SAM" id="Phobius"/>
    </source>
</evidence>
<keyword evidence="5" id="KW-1185">Reference proteome</keyword>
<dbReference type="Pfam" id="PF02397">
    <property type="entry name" value="Bac_transf"/>
    <property type="match status" value="1"/>
</dbReference>
<proteinExistence type="inferred from homology"/>
<feature type="transmembrane region" description="Helical" evidence="2">
    <location>
        <begin position="51"/>
        <end position="76"/>
    </location>
</feature>
<evidence type="ECO:0000259" key="3">
    <source>
        <dbReference type="Pfam" id="PF02397"/>
    </source>
</evidence>
<name>A0ABP4I8P4_9PSEU</name>
<evidence type="ECO:0000313" key="5">
    <source>
        <dbReference type="Proteomes" id="UP001501414"/>
    </source>
</evidence>
<feature type="domain" description="Bacterial sugar transferase" evidence="3">
    <location>
        <begin position="56"/>
        <end position="236"/>
    </location>
</feature>
<dbReference type="EMBL" id="BAAAJK010000005">
    <property type="protein sequence ID" value="GAA1384374.1"/>
    <property type="molecule type" value="Genomic_DNA"/>
</dbReference>
<dbReference type="PANTHER" id="PTHR30576">
    <property type="entry name" value="COLANIC BIOSYNTHESIS UDP-GLUCOSE LIPID CARRIER TRANSFERASE"/>
    <property type="match status" value="1"/>
</dbReference>